<dbReference type="RefSeq" id="WP_217777758.1">
    <property type="nucleotide sequence ID" value="NZ_JAHRWL010000001.1"/>
</dbReference>
<gene>
    <name evidence="3" type="ORF">KUH32_09335</name>
</gene>
<comment type="caution">
    <text evidence="3">The sequence shown here is derived from an EMBL/GenBank/DDBJ whole genome shotgun (WGS) entry which is preliminary data.</text>
</comment>
<evidence type="ECO:0000259" key="2">
    <source>
        <dbReference type="Pfam" id="PF09350"/>
    </source>
</evidence>
<sequence length="110" mass="12029">MPKLAPLTEQQIQKARPAGRFDALEGAGKPLPDRPGNAFVSAGAADGFRFMAQAGVVPEEIAVKKQIAALRARLDATRDPCARREAMAELARLQMRMAIASEARRRFLRD</sequence>
<dbReference type="Proteomes" id="UP001166293">
    <property type="component" value="Unassembled WGS sequence"/>
</dbReference>
<organism evidence="3 4">
    <name type="scientific">Thalassococcus arenae</name>
    <dbReference type="NCBI Taxonomy" id="2851652"/>
    <lineage>
        <taxon>Bacteria</taxon>
        <taxon>Pseudomonadati</taxon>
        <taxon>Pseudomonadota</taxon>
        <taxon>Alphaproteobacteria</taxon>
        <taxon>Rhodobacterales</taxon>
        <taxon>Roseobacteraceae</taxon>
        <taxon>Thalassococcus</taxon>
    </lineage>
</organism>
<keyword evidence="4" id="KW-1185">Reference proteome</keyword>
<feature type="domain" description="DnaJ homologue subfamily C member 28 conserved" evidence="2">
    <location>
        <begin position="8"/>
        <end position="75"/>
    </location>
</feature>
<proteinExistence type="predicted"/>
<feature type="region of interest" description="Disordered" evidence="1">
    <location>
        <begin position="1"/>
        <end position="35"/>
    </location>
</feature>
<dbReference type="Pfam" id="PF09350">
    <property type="entry name" value="DJC28_CD"/>
    <property type="match status" value="1"/>
</dbReference>
<evidence type="ECO:0000313" key="3">
    <source>
        <dbReference type="EMBL" id="MBV2359977.1"/>
    </source>
</evidence>
<accession>A0ABS6N7I4</accession>
<name>A0ABS6N7I4_9RHOB</name>
<reference evidence="3" key="1">
    <citation type="submission" date="2021-06" db="EMBL/GenBank/DDBJ databases">
        <title>Thalassococcus sp. CAU 1522 isolated from sea sand, Republic of Korea.</title>
        <authorList>
            <person name="Kim W."/>
        </authorList>
    </citation>
    <scope>NUCLEOTIDE SEQUENCE</scope>
    <source>
        <strain evidence="3">CAU 1522</strain>
    </source>
</reference>
<protein>
    <submittedName>
        <fullName evidence="3">DUF1992 domain-containing protein</fullName>
    </submittedName>
</protein>
<evidence type="ECO:0000256" key="1">
    <source>
        <dbReference type="SAM" id="MobiDB-lite"/>
    </source>
</evidence>
<dbReference type="EMBL" id="JAHRWL010000001">
    <property type="protein sequence ID" value="MBV2359977.1"/>
    <property type="molecule type" value="Genomic_DNA"/>
</dbReference>
<dbReference type="InterPro" id="IPR018961">
    <property type="entry name" value="DnaJ_homolog_subfam-C_membr-28"/>
</dbReference>
<evidence type="ECO:0000313" key="4">
    <source>
        <dbReference type="Proteomes" id="UP001166293"/>
    </source>
</evidence>